<dbReference type="Proteomes" id="UP000324974">
    <property type="component" value="Chromosome"/>
</dbReference>
<proteinExistence type="predicted"/>
<dbReference type="RefSeq" id="WP_149112127.1">
    <property type="nucleotide sequence ID" value="NZ_CP042425.1"/>
</dbReference>
<evidence type="ECO:0000313" key="2">
    <source>
        <dbReference type="Proteomes" id="UP000324974"/>
    </source>
</evidence>
<name>A0A5C1AE68_9BACT</name>
<dbReference type="AlphaFoldDB" id="A0A5C1AE68"/>
<dbReference type="EMBL" id="CP042425">
    <property type="protein sequence ID" value="QEL17531.1"/>
    <property type="molecule type" value="Genomic_DNA"/>
</dbReference>
<reference evidence="2" key="1">
    <citation type="submission" date="2019-08" db="EMBL/GenBank/DDBJ databases">
        <title>Limnoglobus roseus gen. nov., sp. nov., a novel freshwater planctomycete with a giant genome from the family Gemmataceae.</title>
        <authorList>
            <person name="Kulichevskaya I.S."/>
            <person name="Naumoff D.G."/>
            <person name="Miroshnikov K."/>
            <person name="Ivanova A."/>
            <person name="Philippov D.A."/>
            <person name="Hakobyan A."/>
            <person name="Rijpstra I.C."/>
            <person name="Sinninghe Damste J.S."/>
            <person name="Liesack W."/>
            <person name="Dedysh S.N."/>
        </authorList>
    </citation>
    <scope>NUCLEOTIDE SEQUENCE [LARGE SCALE GENOMIC DNA]</scope>
    <source>
        <strain evidence="2">PX52</strain>
    </source>
</reference>
<accession>A0A5C1AE68</accession>
<organism evidence="1 2">
    <name type="scientific">Limnoglobus roseus</name>
    <dbReference type="NCBI Taxonomy" id="2598579"/>
    <lineage>
        <taxon>Bacteria</taxon>
        <taxon>Pseudomonadati</taxon>
        <taxon>Planctomycetota</taxon>
        <taxon>Planctomycetia</taxon>
        <taxon>Gemmatales</taxon>
        <taxon>Gemmataceae</taxon>
        <taxon>Limnoglobus</taxon>
    </lineage>
</organism>
<sequence>MDETARPTEPPEPNGKGLIGVVELSRGSGLSPGTIRYHLERGDWPGLRVGRGQQWRVPRTVLEALQRGDDPAKLKEPARNVLDMV</sequence>
<gene>
    <name evidence="1" type="ORF">PX52LOC_04521</name>
</gene>
<dbReference type="KEGG" id="lrs:PX52LOC_04521"/>
<keyword evidence="2" id="KW-1185">Reference proteome</keyword>
<protein>
    <recommendedName>
        <fullName evidence="3">DNA-binding protein</fullName>
    </recommendedName>
</protein>
<evidence type="ECO:0000313" key="1">
    <source>
        <dbReference type="EMBL" id="QEL17531.1"/>
    </source>
</evidence>
<evidence type="ECO:0008006" key="3">
    <source>
        <dbReference type="Google" id="ProtNLM"/>
    </source>
</evidence>